<evidence type="ECO:0000313" key="2">
    <source>
        <dbReference type="EMBL" id="KAF8716920.1"/>
    </source>
</evidence>
<protein>
    <submittedName>
        <fullName evidence="2">Uncharacterized protein</fullName>
    </submittedName>
</protein>
<gene>
    <name evidence="2" type="ORF">HU200_026022</name>
</gene>
<feature type="region of interest" description="Disordered" evidence="1">
    <location>
        <begin position="1"/>
        <end position="34"/>
    </location>
</feature>
<dbReference type="EMBL" id="JACEFO010001719">
    <property type="protein sequence ID" value="KAF8716920.1"/>
    <property type="molecule type" value="Genomic_DNA"/>
</dbReference>
<dbReference type="AlphaFoldDB" id="A0A835C7W7"/>
<keyword evidence="3" id="KW-1185">Reference proteome</keyword>
<sequence>MHEMHAPLQILLKTTSQLPPPPPPAATQATRSYQKLTHRARGHREGKEAEKLAMEYGYPANGCGNNKERRPPLKRGQLKMQIAKTLMGSLMVPAGAGAANRERSFGR</sequence>
<dbReference type="Proteomes" id="UP000636709">
    <property type="component" value="Unassembled WGS sequence"/>
</dbReference>
<organism evidence="2 3">
    <name type="scientific">Digitaria exilis</name>
    <dbReference type="NCBI Taxonomy" id="1010633"/>
    <lineage>
        <taxon>Eukaryota</taxon>
        <taxon>Viridiplantae</taxon>
        <taxon>Streptophyta</taxon>
        <taxon>Embryophyta</taxon>
        <taxon>Tracheophyta</taxon>
        <taxon>Spermatophyta</taxon>
        <taxon>Magnoliopsida</taxon>
        <taxon>Liliopsida</taxon>
        <taxon>Poales</taxon>
        <taxon>Poaceae</taxon>
        <taxon>PACMAD clade</taxon>
        <taxon>Panicoideae</taxon>
        <taxon>Panicodae</taxon>
        <taxon>Paniceae</taxon>
        <taxon>Anthephorinae</taxon>
        <taxon>Digitaria</taxon>
    </lineage>
</organism>
<evidence type="ECO:0000313" key="3">
    <source>
        <dbReference type="Proteomes" id="UP000636709"/>
    </source>
</evidence>
<evidence type="ECO:0000256" key="1">
    <source>
        <dbReference type="SAM" id="MobiDB-lite"/>
    </source>
</evidence>
<reference evidence="2" key="1">
    <citation type="submission" date="2020-07" db="EMBL/GenBank/DDBJ databases">
        <title>Genome sequence and genetic diversity analysis of an under-domesticated orphan crop, white fonio (Digitaria exilis).</title>
        <authorList>
            <person name="Bennetzen J.L."/>
            <person name="Chen S."/>
            <person name="Ma X."/>
            <person name="Wang X."/>
            <person name="Yssel A.E.J."/>
            <person name="Chaluvadi S.R."/>
            <person name="Johnson M."/>
            <person name="Gangashetty P."/>
            <person name="Hamidou F."/>
            <person name="Sanogo M.D."/>
            <person name="Zwaenepoel A."/>
            <person name="Wallace J."/>
            <person name="Van De Peer Y."/>
            <person name="Van Deynze A."/>
        </authorList>
    </citation>
    <scope>NUCLEOTIDE SEQUENCE</scope>
    <source>
        <tissue evidence="2">Leaves</tissue>
    </source>
</reference>
<accession>A0A835C7W7</accession>
<comment type="caution">
    <text evidence="2">The sequence shown here is derived from an EMBL/GenBank/DDBJ whole genome shotgun (WGS) entry which is preliminary data.</text>
</comment>
<name>A0A835C7W7_9POAL</name>
<dbReference type="OrthoDB" id="581036at2759"/>
<proteinExistence type="predicted"/>